<gene>
    <name evidence="2" type="ORF">CIL03_02655</name>
</gene>
<dbReference type="Proteomes" id="UP000216498">
    <property type="component" value="Unassembled WGS sequence"/>
</dbReference>
<keyword evidence="3" id="KW-1185">Reference proteome</keyword>
<proteinExistence type="predicted"/>
<organism evidence="2 3">
    <name type="scientific">Virgibacillus indicus</name>
    <dbReference type="NCBI Taxonomy" id="2024554"/>
    <lineage>
        <taxon>Bacteria</taxon>
        <taxon>Bacillati</taxon>
        <taxon>Bacillota</taxon>
        <taxon>Bacilli</taxon>
        <taxon>Bacillales</taxon>
        <taxon>Bacillaceae</taxon>
        <taxon>Virgibacillus</taxon>
    </lineage>
</organism>
<accession>A0A265NE12</accession>
<evidence type="ECO:0000313" key="3">
    <source>
        <dbReference type="Proteomes" id="UP000216498"/>
    </source>
</evidence>
<dbReference type="RefSeq" id="WP_094883656.1">
    <property type="nucleotide sequence ID" value="NZ_NPMS01000001.1"/>
</dbReference>
<protein>
    <submittedName>
        <fullName evidence="2">Stage V sporulation protein AB</fullName>
    </submittedName>
</protein>
<dbReference type="AlphaFoldDB" id="A0A265NE12"/>
<feature type="transmembrane region" description="Helical" evidence="1">
    <location>
        <begin position="117"/>
        <end position="139"/>
    </location>
</feature>
<dbReference type="Pfam" id="PF13782">
    <property type="entry name" value="SpoVAB"/>
    <property type="match status" value="1"/>
</dbReference>
<keyword evidence="1" id="KW-1133">Transmembrane helix</keyword>
<comment type="caution">
    <text evidence="2">The sequence shown here is derived from an EMBL/GenBank/DDBJ whole genome shotgun (WGS) entry which is preliminary data.</text>
</comment>
<keyword evidence="1" id="KW-0812">Transmembrane</keyword>
<keyword evidence="1" id="KW-0472">Membrane</keyword>
<dbReference type="OrthoDB" id="9790504at2"/>
<feature type="transmembrane region" description="Helical" evidence="1">
    <location>
        <begin position="80"/>
        <end position="105"/>
    </location>
</feature>
<dbReference type="EMBL" id="NPMS01000001">
    <property type="protein sequence ID" value="OZU90057.1"/>
    <property type="molecule type" value="Genomic_DNA"/>
</dbReference>
<evidence type="ECO:0000256" key="1">
    <source>
        <dbReference type="SAM" id="Phobius"/>
    </source>
</evidence>
<dbReference type="InterPro" id="IPR020144">
    <property type="entry name" value="SpoVAB"/>
</dbReference>
<evidence type="ECO:0000313" key="2">
    <source>
        <dbReference type="EMBL" id="OZU90057.1"/>
    </source>
</evidence>
<feature type="transmembrane region" description="Helical" evidence="1">
    <location>
        <begin position="48"/>
        <end position="68"/>
    </location>
</feature>
<reference evidence="2 3" key="1">
    <citation type="submission" date="2017-08" db="EMBL/GenBank/DDBJ databases">
        <title>Virgibacillus indicus sp. nov. and Virgibacillus profoundi sp. nov, two moderately halophilic bacteria isolated from marine sediment by using the Microfluidic Streak Plate.</title>
        <authorList>
            <person name="Xu B."/>
            <person name="Hu B."/>
            <person name="Wang J."/>
            <person name="Zhu Y."/>
            <person name="Huang L."/>
            <person name="Du W."/>
            <person name="Huang Y."/>
        </authorList>
    </citation>
    <scope>NUCLEOTIDE SEQUENCE [LARGE SCALE GENOMIC DNA]</scope>
    <source>
        <strain evidence="2 3">IO3-P2-C2</strain>
    </source>
</reference>
<sequence>MIQSLLINFIQIFIGFAGGIAVGAGFVAFLTVLGIIPRLIQLSKTEKLLKAYGVCVIFGLLLGTFLSFTNVTWNQHAIILVFWGILHGIFNGMLAAALTEVLNVFPILYKRIGVEKYMLWMLMAILFGKVAGSLFQWVFFVK</sequence>
<name>A0A265NE12_9BACI</name>
<feature type="transmembrane region" description="Helical" evidence="1">
    <location>
        <begin position="12"/>
        <end position="36"/>
    </location>
</feature>